<dbReference type="AlphaFoldDB" id="A0A0D6MI77"/>
<comment type="caution">
    <text evidence="2">The sequence shown here is derived from an EMBL/GenBank/DDBJ whole genome shotgun (WGS) entry which is preliminary data.</text>
</comment>
<dbReference type="OrthoDB" id="7267582at2"/>
<evidence type="ECO:0000256" key="1">
    <source>
        <dbReference type="SAM" id="MobiDB-lite"/>
    </source>
</evidence>
<dbReference type="STRING" id="1231623.Tasa_007_025"/>
<reference evidence="2 3" key="1">
    <citation type="submission" date="2012-10" db="EMBL/GenBank/DDBJ databases">
        <title>Genome sequencing of Tanticharoenia sakaeratensis NBRC 103193.</title>
        <authorList>
            <person name="Azuma Y."/>
            <person name="Hadano H."/>
            <person name="Hirakawa H."/>
            <person name="Matsushita K."/>
        </authorList>
    </citation>
    <scope>NUCLEOTIDE SEQUENCE [LARGE SCALE GENOMIC DNA]</scope>
    <source>
        <strain evidence="2 3">NBRC 103193</strain>
    </source>
</reference>
<organism evidence="2 3">
    <name type="scientific">Tanticharoenia sakaeratensis NBRC 103193</name>
    <dbReference type="NCBI Taxonomy" id="1231623"/>
    <lineage>
        <taxon>Bacteria</taxon>
        <taxon>Pseudomonadati</taxon>
        <taxon>Pseudomonadota</taxon>
        <taxon>Alphaproteobacteria</taxon>
        <taxon>Acetobacterales</taxon>
        <taxon>Acetobacteraceae</taxon>
        <taxon>Tanticharoenia</taxon>
    </lineage>
</organism>
<sequence length="143" mass="15175">MPAPIVRSDEPEAIALPGEASQRTDGHDPEPEAPAPIAVAPVPLVELPRLAAEPVKSRDAFLYVLADRDAGLGTSGLLPDTLDPPILFERGAVAEALRRAVEDDATVSALACFRVRRYLVPELQDDPDGTARLGAPCYLFVGP</sequence>
<name>A0A0D6MI77_9PROT</name>
<dbReference type="Proteomes" id="UP000032679">
    <property type="component" value="Unassembled WGS sequence"/>
</dbReference>
<evidence type="ECO:0000313" key="3">
    <source>
        <dbReference type="Proteomes" id="UP000032679"/>
    </source>
</evidence>
<protein>
    <submittedName>
        <fullName evidence="2">Uncharacterized protein</fullName>
    </submittedName>
</protein>
<feature type="region of interest" description="Disordered" evidence="1">
    <location>
        <begin position="1"/>
        <end position="36"/>
    </location>
</feature>
<evidence type="ECO:0000313" key="2">
    <source>
        <dbReference type="EMBL" id="GAN53180.1"/>
    </source>
</evidence>
<gene>
    <name evidence="2" type="ORF">Tasa_007_025</name>
</gene>
<accession>A0A0D6MI77</accession>
<proteinExistence type="predicted"/>
<dbReference type="EMBL" id="BALE01000007">
    <property type="protein sequence ID" value="GAN53180.1"/>
    <property type="molecule type" value="Genomic_DNA"/>
</dbReference>
<keyword evidence="3" id="KW-1185">Reference proteome</keyword>
<dbReference type="RefSeq" id="WP_048846906.1">
    <property type="nucleotide sequence ID" value="NZ_BALE01000007.1"/>
</dbReference>